<dbReference type="Pfam" id="PF12937">
    <property type="entry name" value="F-box-like"/>
    <property type="match status" value="1"/>
</dbReference>
<evidence type="ECO:0000313" key="4">
    <source>
        <dbReference type="EMBL" id="KAH9366598.1"/>
    </source>
</evidence>
<accession>A0A9J6FK22</accession>
<dbReference type="SMART" id="SM00256">
    <property type="entry name" value="FBOX"/>
    <property type="match status" value="1"/>
</dbReference>
<dbReference type="InterPro" id="IPR032675">
    <property type="entry name" value="LRR_dom_sf"/>
</dbReference>
<evidence type="ECO:0000256" key="2">
    <source>
        <dbReference type="SAM" id="Phobius"/>
    </source>
</evidence>
<protein>
    <recommendedName>
        <fullName evidence="3">F-box domain-containing protein</fullName>
    </recommendedName>
</protein>
<evidence type="ECO:0000259" key="3">
    <source>
        <dbReference type="PROSITE" id="PS50181"/>
    </source>
</evidence>
<comment type="caution">
    <text evidence="4">The sequence shown here is derived from an EMBL/GenBank/DDBJ whole genome shotgun (WGS) entry which is preliminary data.</text>
</comment>
<dbReference type="CDD" id="cd22149">
    <property type="entry name" value="F-box_DmSKP2-like"/>
    <property type="match status" value="1"/>
</dbReference>
<keyword evidence="2" id="KW-1133">Transmembrane helix</keyword>
<sequence length="239" mass="26714">MNSKNRSPLQDISANHPPSKRRRQNVKRSPITTAANGIENVAISDDDFENVPKDRWAVEDRVPSEILEDMGVSYLDDESPHTSFTSLVPPSPPRASRKFCKGQKREIPSLGGTPQRTITAAFALCKRNTRQELNNGKDPFMDLSDEMILDVFKWLPKTVLASCGRVCKRWMRLGFDESLWRRIDLTQKHISPGVLGNVLNRGVVVLRLAMASVSVAVLALFALLEAPPFFYGALQIELA</sequence>
<reference evidence="4 5" key="1">
    <citation type="journal article" date="2020" name="Cell">
        <title>Large-Scale Comparative Analyses of Tick Genomes Elucidate Their Genetic Diversity and Vector Capacities.</title>
        <authorList>
            <consortium name="Tick Genome and Microbiome Consortium (TIGMIC)"/>
            <person name="Jia N."/>
            <person name="Wang J."/>
            <person name="Shi W."/>
            <person name="Du L."/>
            <person name="Sun Y."/>
            <person name="Zhan W."/>
            <person name="Jiang J.F."/>
            <person name="Wang Q."/>
            <person name="Zhang B."/>
            <person name="Ji P."/>
            <person name="Bell-Sakyi L."/>
            <person name="Cui X.M."/>
            <person name="Yuan T.T."/>
            <person name="Jiang B.G."/>
            <person name="Yang W.F."/>
            <person name="Lam T.T."/>
            <person name="Chang Q.C."/>
            <person name="Ding S.J."/>
            <person name="Wang X.J."/>
            <person name="Zhu J.G."/>
            <person name="Ruan X.D."/>
            <person name="Zhao L."/>
            <person name="Wei J.T."/>
            <person name="Ye R.Z."/>
            <person name="Que T.C."/>
            <person name="Du C.H."/>
            <person name="Zhou Y.H."/>
            <person name="Cheng J.X."/>
            <person name="Dai P.F."/>
            <person name="Guo W.B."/>
            <person name="Han X.H."/>
            <person name="Huang E.J."/>
            <person name="Li L.F."/>
            <person name="Wei W."/>
            <person name="Gao Y.C."/>
            <person name="Liu J.Z."/>
            <person name="Shao H.Z."/>
            <person name="Wang X."/>
            <person name="Wang C.C."/>
            <person name="Yang T.C."/>
            <person name="Huo Q.B."/>
            <person name="Li W."/>
            <person name="Chen H.Y."/>
            <person name="Chen S.E."/>
            <person name="Zhou L.G."/>
            <person name="Ni X.B."/>
            <person name="Tian J.H."/>
            <person name="Sheng Y."/>
            <person name="Liu T."/>
            <person name="Pan Y.S."/>
            <person name="Xia L.Y."/>
            <person name="Li J."/>
            <person name="Zhao F."/>
            <person name="Cao W.C."/>
        </authorList>
    </citation>
    <scope>NUCLEOTIDE SEQUENCE [LARGE SCALE GENOMIC DNA]</scope>
    <source>
        <strain evidence="4">HaeL-2018</strain>
    </source>
</reference>
<gene>
    <name evidence="4" type="ORF">HPB48_010269</name>
</gene>
<organism evidence="4 5">
    <name type="scientific">Haemaphysalis longicornis</name>
    <name type="common">Bush tick</name>
    <dbReference type="NCBI Taxonomy" id="44386"/>
    <lineage>
        <taxon>Eukaryota</taxon>
        <taxon>Metazoa</taxon>
        <taxon>Ecdysozoa</taxon>
        <taxon>Arthropoda</taxon>
        <taxon>Chelicerata</taxon>
        <taxon>Arachnida</taxon>
        <taxon>Acari</taxon>
        <taxon>Parasitiformes</taxon>
        <taxon>Ixodida</taxon>
        <taxon>Ixodoidea</taxon>
        <taxon>Ixodidae</taxon>
        <taxon>Haemaphysalinae</taxon>
        <taxon>Haemaphysalis</taxon>
    </lineage>
</organism>
<dbReference type="SUPFAM" id="SSF81383">
    <property type="entry name" value="F-box domain"/>
    <property type="match status" value="1"/>
</dbReference>
<evidence type="ECO:0000313" key="5">
    <source>
        <dbReference type="Proteomes" id="UP000821853"/>
    </source>
</evidence>
<dbReference type="Proteomes" id="UP000821853">
    <property type="component" value="Chromosome 2"/>
</dbReference>
<keyword evidence="2" id="KW-0812">Transmembrane</keyword>
<evidence type="ECO:0000256" key="1">
    <source>
        <dbReference type="SAM" id="MobiDB-lite"/>
    </source>
</evidence>
<name>A0A9J6FK22_HAELO</name>
<dbReference type="InterPro" id="IPR036047">
    <property type="entry name" value="F-box-like_dom_sf"/>
</dbReference>
<dbReference type="OrthoDB" id="6487394at2759"/>
<feature type="region of interest" description="Disordered" evidence="1">
    <location>
        <begin position="78"/>
        <end position="98"/>
    </location>
</feature>
<dbReference type="Gene3D" id="3.80.10.10">
    <property type="entry name" value="Ribonuclease Inhibitor"/>
    <property type="match status" value="1"/>
</dbReference>
<dbReference type="InterPro" id="IPR001810">
    <property type="entry name" value="F-box_dom"/>
</dbReference>
<feature type="domain" description="F-box" evidence="3">
    <location>
        <begin position="137"/>
        <end position="183"/>
    </location>
</feature>
<feature type="compositionally biased region" description="Polar residues" evidence="1">
    <location>
        <begin position="1"/>
        <end position="13"/>
    </location>
</feature>
<keyword evidence="2" id="KW-0472">Membrane</keyword>
<feature type="transmembrane region" description="Helical" evidence="2">
    <location>
        <begin position="204"/>
        <end position="224"/>
    </location>
</feature>
<feature type="region of interest" description="Disordered" evidence="1">
    <location>
        <begin position="1"/>
        <end position="38"/>
    </location>
</feature>
<keyword evidence="5" id="KW-1185">Reference proteome</keyword>
<dbReference type="EMBL" id="JABSTR010000004">
    <property type="protein sequence ID" value="KAH9366598.1"/>
    <property type="molecule type" value="Genomic_DNA"/>
</dbReference>
<proteinExistence type="predicted"/>
<dbReference type="PROSITE" id="PS50181">
    <property type="entry name" value="FBOX"/>
    <property type="match status" value="1"/>
</dbReference>
<dbReference type="VEuPathDB" id="VectorBase:HLOH_059179"/>
<dbReference type="AlphaFoldDB" id="A0A9J6FK22"/>